<gene>
    <name evidence="1" type="ORF">DDK22_17615</name>
</gene>
<comment type="caution">
    <text evidence="1">The sequence shown here is derived from an EMBL/GenBank/DDBJ whole genome shotgun (WGS) entry which is preliminary data.</text>
</comment>
<dbReference type="RefSeq" id="WP_114133017.1">
    <property type="nucleotide sequence ID" value="NZ_CP068435.1"/>
</dbReference>
<dbReference type="Proteomes" id="UP000253501">
    <property type="component" value="Unassembled WGS sequence"/>
</dbReference>
<name>A0A367PJ23_CUPNE</name>
<evidence type="ECO:0000313" key="1">
    <source>
        <dbReference type="EMBL" id="RCJ07227.1"/>
    </source>
</evidence>
<organism evidence="1 2">
    <name type="scientific">Cupriavidus necator</name>
    <name type="common">Alcaligenes eutrophus</name>
    <name type="synonym">Ralstonia eutropha</name>
    <dbReference type="NCBI Taxonomy" id="106590"/>
    <lineage>
        <taxon>Bacteria</taxon>
        <taxon>Pseudomonadati</taxon>
        <taxon>Pseudomonadota</taxon>
        <taxon>Betaproteobacteria</taxon>
        <taxon>Burkholderiales</taxon>
        <taxon>Burkholderiaceae</taxon>
        <taxon>Cupriavidus</taxon>
    </lineage>
</organism>
<proteinExistence type="predicted"/>
<dbReference type="EMBL" id="QDHA01000040">
    <property type="protein sequence ID" value="RCJ07227.1"/>
    <property type="molecule type" value="Genomic_DNA"/>
</dbReference>
<protein>
    <submittedName>
        <fullName evidence="1">Uncharacterized protein</fullName>
    </submittedName>
</protein>
<evidence type="ECO:0000313" key="2">
    <source>
        <dbReference type="Proteomes" id="UP000253501"/>
    </source>
</evidence>
<sequence>MLKDTTRPLSVSPVGVCAELASTNLPDGWFTGGTYTMATPSTADFCSAVREFIPEERFILVACKGSLAKNVRDGFAGFDLYQDMRDGVSLPIVELAGFALPTSIVDPLVKAALACGSLPVVFADQDGNTFVVRYEFNMDWLTYIQVAEMSS</sequence>
<accession>A0A367PJ23</accession>
<dbReference type="AlphaFoldDB" id="A0A367PJ23"/>
<reference evidence="1 2" key="1">
    <citation type="submission" date="2018-04" db="EMBL/GenBank/DDBJ databases">
        <title>Cupriavidus necator CR12 genome sequencing and assembly.</title>
        <authorList>
            <person name="Ben Fekih I."/>
            <person name="Mazhar H.S."/>
            <person name="Bello S.K."/>
            <person name="Rensing C."/>
        </authorList>
    </citation>
    <scope>NUCLEOTIDE SEQUENCE [LARGE SCALE GENOMIC DNA]</scope>
    <source>
        <strain evidence="1 2">CR12</strain>
    </source>
</reference>